<name>D5BDM1_ZUNPS</name>
<dbReference type="STRING" id="655815.ZPR_4627"/>
<sequence>MGTSNPGGGGFPETHSPLVVLSQYSPALQVGGHSWACDKAQKNRINNIKNLFFI</sequence>
<dbReference type="AlphaFoldDB" id="D5BDM1"/>
<gene>
    <name evidence="1" type="ordered locus">ZPR_4627</name>
</gene>
<dbReference type="HOGENOM" id="CLU_3049593_0_0_10"/>
<organism evidence="1 2">
    <name type="scientific">Zunongwangia profunda (strain DSM 18752 / CCTCC AB 206139 / SM-A87)</name>
    <name type="common">Wangia profunda</name>
    <dbReference type="NCBI Taxonomy" id="655815"/>
    <lineage>
        <taxon>Bacteria</taxon>
        <taxon>Pseudomonadati</taxon>
        <taxon>Bacteroidota</taxon>
        <taxon>Flavobacteriia</taxon>
        <taxon>Flavobacteriales</taxon>
        <taxon>Flavobacteriaceae</taxon>
        <taxon>Zunongwangia</taxon>
    </lineage>
</organism>
<proteinExistence type="predicted"/>
<keyword evidence="2" id="KW-1185">Reference proteome</keyword>
<dbReference type="Proteomes" id="UP000001654">
    <property type="component" value="Chromosome"/>
</dbReference>
<evidence type="ECO:0000313" key="2">
    <source>
        <dbReference type="Proteomes" id="UP000001654"/>
    </source>
</evidence>
<accession>D5BDM1</accession>
<dbReference type="KEGG" id="zpr:ZPR_4627"/>
<reference evidence="1 2" key="1">
    <citation type="journal article" date="2010" name="BMC Genomics">
        <title>The complete genome of Zunongwangia profunda SM-A87 reveals its adaptation to the deep-sea environment and ecological role in sedimentary organic nitrogen degradation.</title>
        <authorList>
            <person name="Qin Q.L."/>
            <person name="Zhang X.Y."/>
            <person name="Wang X.M."/>
            <person name="Liu G.M."/>
            <person name="Chen X.L."/>
            <person name="Xie B.B."/>
            <person name="Dang H.Y."/>
            <person name="Zhou B.C."/>
            <person name="Yu J."/>
            <person name="Zhang Y.Z."/>
        </authorList>
    </citation>
    <scope>NUCLEOTIDE SEQUENCE [LARGE SCALE GENOMIC DNA]</scope>
    <source>
        <strain evidence="2">DSM 18752 / CCTCC AB 206139 / SM-A87</strain>
    </source>
</reference>
<dbReference type="EMBL" id="CP001650">
    <property type="protein sequence ID" value="ADF54927.1"/>
    <property type="molecule type" value="Genomic_DNA"/>
</dbReference>
<evidence type="ECO:0000313" key="1">
    <source>
        <dbReference type="EMBL" id="ADF54927.1"/>
    </source>
</evidence>
<protein>
    <submittedName>
        <fullName evidence="1">Uncharacterized protein</fullName>
    </submittedName>
</protein>